<dbReference type="InterPro" id="IPR004087">
    <property type="entry name" value="KH_dom"/>
</dbReference>
<keyword evidence="2" id="KW-0694">RNA-binding</keyword>
<evidence type="ECO:0000256" key="2">
    <source>
        <dbReference type="PROSITE-ProRule" id="PRU00117"/>
    </source>
</evidence>
<dbReference type="PROSITE" id="PS50084">
    <property type="entry name" value="KH_TYPE_1"/>
    <property type="match status" value="4"/>
</dbReference>
<feature type="region of interest" description="Disordered" evidence="3">
    <location>
        <begin position="229"/>
        <end position="306"/>
    </location>
</feature>
<keyword evidence="5" id="KW-1185">Reference proteome</keyword>
<feature type="domain" description="K Homology" evidence="4">
    <location>
        <begin position="392"/>
        <end position="467"/>
    </location>
</feature>
<evidence type="ECO:0000256" key="1">
    <source>
        <dbReference type="ARBA" id="ARBA00022737"/>
    </source>
</evidence>
<organism evidence="5 6">
    <name type="scientific">Sesamum indicum</name>
    <name type="common">Oriental sesame</name>
    <name type="synonym">Sesamum orientale</name>
    <dbReference type="NCBI Taxonomy" id="4182"/>
    <lineage>
        <taxon>Eukaryota</taxon>
        <taxon>Viridiplantae</taxon>
        <taxon>Streptophyta</taxon>
        <taxon>Embryophyta</taxon>
        <taxon>Tracheophyta</taxon>
        <taxon>Spermatophyta</taxon>
        <taxon>Magnoliopsida</taxon>
        <taxon>eudicotyledons</taxon>
        <taxon>Gunneridae</taxon>
        <taxon>Pentapetalae</taxon>
        <taxon>asterids</taxon>
        <taxon>lamiids</taxon>
        <taxon>Lamiales</taxon>
        <taxon>Pedaliaceae</taxon>
        <taxon>Sesamum</taxon>
    </lineage>
</organism>
<dbReference type="CDD" id="cd22459">
    <property type="entry name" value="KH-I_PEPPER_rpt1_like"/>
    <property type="match status" value="1"/>
</dbReference>
<dbReference type="InParanoid" id="A0A6I9UFP3"/>
<evidence type="ECO:0000256" key="3">
    <source>
        <dbReference type="SAM" id="MobiDB-lite"/>
    </source>
</evidence>
<dbReference type="OrthoDB" id="442947at2759"/>
<sequence length="659" mass="72137">MEGNRRNFLNKRSNPQFKRTGGSRKGKQHNSIREDSYENFHPSDTVYRILCQSKKIGSVIGKGGNIVKSLREETQAKITVSDSVPGSDERVIIIFSPSDKQAKRQSGNNGEKSEEGYDVLEPHCAAQDALLKVHDRIVEEDLGGAEKGNGDETVVSARLLVSNNMVGCILGRKGDVIQRLRIETGANIRVLPADNLPACATSNDELVQISGKPAIARKALYEISTLLHQNPRKDKPPSTFPTPYANQGFHPPGPPIKNIPPGNSTWLERTSDAHRMEPMPFRGGYGVQPSAFGPEDYDGVSPPHDREAPSEFTVKILCSAEKIGGVIGKGGSNVRQLEQETGTSIHVENVSKESDERVIRVSSFEALWDQRSQTIDAILHLQNKTSEYSDKGTITTRLLVPSSKVGCILGQGGHVINDMRRRTHADIRVFSKEEKPKCALEDEELVQISGSFGVAKDALVEIASRLRTRCLRDANSRVEPGPVRPFPGFNPAGNLRGGGLPLSSTIGAGSSRRYEHLQGSVREYEPPSFPLPPRTTRYSDVNEAKIGSVSATGGSRIAEFAGTRVNLQDPYSTGSDFGMSEHFSSSRNLYQTPASSTGHNNYPQSGAYQSYNSQYGAYPNNIASPVPYQNSNPRPVAYQDVYTQHGSYQSIRAHGSYKY</sequence>
<evidence type="ECO:0000313" key="5">
    <source>
        <dbReference type="Proteomes" id="UP000504604"/>
    </source>
</evidence>
<evidence type="ECO:0000259" key="4">
    <source>
        <dbReference type="SMART" id="SM00322"/>
    </source>
</evidence>
<reference evidence="6" key="2">
    <citation type="submission" date="2025-08" db="UniProtKB">
        <authorList>
            <consortium name="RefSeq"/>
        </authorList>
    </citation>
    <scope>IDENTIFICATION</scope>
</reference>
<feature type="region of interest" description="Disordered" evidence="3">
    <location>
        <begin position="1"/>
        <end position="37"/>
    </location>
</feature>
<feature type="domain" description="K Homology" evidence="4">
    <location>
        <begin position="43"/>
        <end position="114"/>
    </location>
</feature>
<reference evidence="6" key="1">
    <citation type="journal article" date="2012" name="BMC Genomics">
        <title>Development and validation of genic-SSR markers in sesame by RNA-seq.</title>
        <authorList>
            <person name="Zhang H."/>
            <person name="Wei L."/>
            <person name="Miao H."/>
            <person name="Zhang T."/>
            <person name="Wang C."/>
        </authorList>
    </citation>
    <scope>NUCLEOTIDE SEQUENCE</scope>
</reference>
<accession>A0A6I9UFP3</accession>
<dbReference type="InterPro" id="IPR004088">
    <property type="entry name" value="KH_dom_type_1"/>
</dbReference>
<dbReference type="GeneID" id="105176166"/>
<proteinExistence type="predicted"/>
<dbReference type="RefSeq" id="XP_011097192.1">
    <property type="nucleotide sequence ID" value="XM_011098890.2"/>
</dbReference>
<name>A0A6I9UFP3_SESIN</name>
<dbReference type="Gene3D" id="3.30.310.210">
    <property type="match status" value="2"/>
</dbReference>
<gene>
    <name evidence="6" type="primary">LOC105176166</name>
</gene>
<dbReference type="PANTHER" id="PTHR10288">
    <property type="entry name" value="KH DOMAIN CONTAINING RNA BINDING PROTEIN"/>
    <property type="match status" value="1"/>
</dbReference>
<dbReference type="SUPFAM" id="SSF54791">
    <property type="entry name" value="Eukaryotic type KH-domain (KH-domain type I)"/>
    <property type="match status" value="4"/>
</dbReference>
<dbReference type="CDD" id="cd22460">
    <property type="entry name" value="KH-I_PEPPER_rpt2_like"/>
    <property type="match status" value="2"/>
</dbReference>
<protein>
    <submittedName>
        <fullName evidence="6">KH domain-containing protein HEN4</fullName>
    </submittedName>
</protein>
<dbReference type="AlphaFoldDB" id="A0A6I9UFP3"/>
<dbReference type="SMART" id="SM00322">
    <property type="entry name" value="KH"/>
    <property type="match status" value="4"/>
</dbReference>
<dbReference type="Pfam" id="PF00013">
    <property type="entry name" value="KH_1"/>
    <property type="match status" value="4"/>
</dbReference>
<evidence type="ECO:0000313" key="6">
    <source>
        <dbReference type="RefSeq" id="XP_011097192.1"/>
    </source>
</evidence>
<keyword evidence="1" id="KW-0677">Repeat</keyword>
<dbReference type="GO" id="GO:0003723">
    <property type="term" value="F:RNA binding"/>
    <property type="evidence" value="ECO:0007669"/>
    <property type="project" value="UniProtKB-UniRule"/>
</dbReference>
<feature type="domain" description="K Homology" evidence="4">
    <location>
        <begin position="310"/>
        <end position="380"/>
    </location>
</feature>
<dbReference type="Proteomes" id="UP000504604">
    <property type="component" value="Linkage group LG13"/>
</dbReference>
<feature type="domain" description="K Homology" evidence="4">
    <location>
        <begin position="153"/>
        <end position="228"/>
    </location>
</feature>
<dbReference type="KEGG" id="sind:105176166"/>
<feature type="compositionally biased region" description="Basic residues" evidence="3">
    <location>
        <begin position="21"/>
        <end position="30"/>
    </location>
</feature>
<dbReference type="InterPro" id="IPR036612">
    <property type="entry name" value="KH_dom_type_1_sf"/>
</dbReference>